<feature type="signal peptide" evidence="1">
    <location>
        <begin position="1"/>
        <end position="21"/>
    </location>
</feature>
<proteinExistence type="predicted"/>
<dbReference type="EMBL" id="JBCGDC010000033">
    <property type="protein sequence ID" value="MFB6394210.1"/>
    <property type="molecule type" value="Genomic_DNA"/>
</dbReference>
<dbReference type="Proteomes" id="UP001582793">
    <property type="component" value="Unassembled WGS sequence"/>
</dbReference>
<keyword evidence="1" id="KW-0732">Signal</keyword>
<dbReference type="RefSeq" id="WP_375734427.1">
    <property type="nucleotide sequence ID" value="NZ_JBCGDC010000033.1"/>
</dbReference>
<keyword evidence="3" id="KW-1185">Reference proteome</keyword>
<comment type="caution">
    <text evidence="2">The sequence shown here is derived from an EMBL/GenBank/DDBJ whole genome shotgun (WGS) entry which is preliminary data.</text>
</comment>
<feature type="chain" id="PRO_5045887016" evidence="1">
    <location>
        <begin position="22"/>
        <end position="1010"/>
    </location>
</feature>
<organism evidence="2 3">
    <name type="scientific">Polymorphospora lycopeni</name>
    <dbReference type="NCBI Taxonomy" id="3140240"/>
    <lineage>
        <taxon>Bacteria</taxon>
        <taxon>Bacillati</taxon>
        <taxon>Actinomycetota</taxon>
        <taxon>Actinomycetes</taxon>
        <taxon>Micromonosporales</taxon>
        <taxon>Micromonosporaceae</taxon>
        <taxon>Polymorphospora</taxon>
    </lineage>
</organism>
<evidence type="ECO:0000256" key="1">
    <source>
        <dbReference type="SAM" id="SignalP"/>
    </source>
</evidence>
<accession>A0ABV5CQC3</accession>
<sequence>MAVILVTVTALVLGNAVKASAAVDYDEETARQHLFAAHMRMHSRGADGIRAMVVSASLTDWRAAHPNATREEIIEAGVMLNNAVLARYQSVKNTSPYSLVVNGVEAISALPFVNLAAPGAKLLLKELWGNDVLAREAFRNQVTGAYQNYVFTNSYYGVQDRVWALVAAAGVDDPTFADAWDGLVGTHVGVRLNASLDQLMADPLLRTYVNVDALMANTQNQTTYLAQARRMAEEAFGRIQAKEEEIRAELARQSLKYPVGPGPKPTPEAYTRALAEAAQRDVVLAGLASGLSVLTTFIGFADPKAAREIQAVGSAAITIAKSISDYIPKIAGLGVAEALTSIGTVVMTGNILGAVMTLTSIFMGSGPSPEQMILEEIAKVREDIENLRTEMHQRFDAIEKALSTVYADMMTQFTRLQGAIDDVRRELGDIQSQLLSLDTRLVALSASTHAALEAQAMHDFELAAERYLDYQGRTGQPVPNFTEYWQGASTFSLTAKTTAASAPLAITDGMAPSVTPDAVRQHTPLGSLYYLAWLARSRGWDPDLPMPSVSSGRGVPNAGVWSVSAHAWTQLAAENPQFARSVSGSVWDEIVSVGTKVNQTAATFSAPQNGTTNKLFTNLMNDYESKLGAVSEELEKVRDEVALDGAYNPFIDASQPPPARVPEVETMAPCSTTVGGPGNTLAIAANTTTKHLPHAYHTAYVLRAEGQRPEFRTCYEAVYSNQETTDGRVETVTTADITITAKIQVKWPQGSWTDARKLTYTTHADRIKWVNHKTGYQRTIDTNEKVGQLWSAHREQFADRASIGNVAVAENDAWMRAMGSLHARQKVYYATVLQRMDDPTSPLRKALDRLDETLMLLQAYTQVGWSKALEHNESLRALLFGGDHLPGRFTLAGTGYSDHFREAFTGALTAYGHCTLDAAGGCPVGTWYDPRGGAPGAFGKTCGRPTYDTTLADPVTHCVRLAGAARVSALRGEYAAESARLASGAYREGLTAVSDFVTHMRLVQKASQQS</sequence>
<reference evidence="2 3" key="1">
    <citation type="submission" date="2024-04" db="EMBL/GenBank/DDBJ databases">
        <title>Polymorphospora sp. isolated from Baiyangdian Lake in Xiong'an New Area.</title>
        <authorList>
            <person name="Zhang X."/>
            <person name="Liu J."/>
        </authorList>
    </citation>
    <scope>NUCLEOTIDE SEQUENCE [LARGE SCALE GENOMIC DNA]</scope>
    <source>
        <strain evidence="2 3">2-325</strain>
    </source>
</reference>
<name>A0ABV5CQC3_9ACTN</name>
<protein>
    <submittedName>
        <fullName evidence="2">Uncharacterized protein</fullName>
    </submittedName>
</protein>
<gene>
    <name evidence="2" type="ORF">AAFH96_13985</name>
</gene>
<evidence type="ECO:0000313" key="2">
    <source>
        <dbReference type="EMBL" id="MFB6394210.1"/>
    </source>
</evidence>
<evidence type="ECO:0000313" key="3">
    <source>
        <dbReference type="Proteomes" id="UP001582793"/>
    </source>
</evidence>
<dbReference type="Gene3D" id="1.20.1170.10">
    <property type="match status" value="1"/>
</dbReference>